<name>A0AAV4PFY5_CAEEX</name>
<accession>A0AAV4PFY5</accession>
<dbReference type="EMBL" id="BPLR01004329">
    <property type="protein sequence ID" value="GIX94047.1"/>
    <property type="molecule type" value="Genomic_DNA"/>
</dbReference>
<feature type="compositionally biased region" description="Basic and acidic residues" evidence="1">
    <location>
        <begin position="27"/>
        <end position="37"/>
    </location>
</feature>
<organism evidence="2 3">
    <name type="scientific">Caerostris extrusa</name>
    <name type="common">Bark spider</name>
    <name type="synonym">Caerostris bankana</name>
    <dbReference type="NCBI Taxonomy" id="172846"/>
    <lineage>
        <taxon>Eukaryota</taxon>
        <taxon>Metazoa</taxon>
        <taxon>Ecdysozoa</taxon>
        <taxon>Arthropoda</taxon>
        <taxon>Chelicerata</taxon>
        <taxon>Arachnida</taxon>
        <taxon>Araneae</taxon>
        <taxon>Araneomorphae</taxon>
        <taxon>Entelegynae</taxon>
        <taxon>Araneoidea</taxon>
        <taxon>Araneidae</taxon>
        <taxon>Caerostris</taxon>
    </lineage>
</organism>
<keyword evidence="3" id="KW-1185">Reference proteome</keyword>
<proteinExistence type="predicted"/>
<evidence type="ECO:0000313" key="3">
    <source>
        <dbReference type="Proteomes" id="UP001054945"/>
    </source>
</evidence>
<comment type="caution">
    <text evidence="2">The sequence shown here is derived from an EMBL/GenBank/DDBJ whole genome shotgun (WGS) entry which is preliminary data.</text>
</comment>
<feature type="region of interest" description="Disordered" evidence="1">
    <location>
        <begin position="27"/>
        <end position="59"/>
    </location>
</feature>
<evidence type="ECO:0000256" key="1">
    <source>
        <dbReference type="SAM" id="MobiDB-lite"/>
    </source>
</evidence>
<dbReference type="Proteomes" id="UP001054945">
    <property type="component" value="Unassembled WGS sequence"/>
</dbReference>
<protein>
    <submittedName>
        <fullName evidence="2">Uncharacterized protein</fullName>
    </submittedName>
</protein>
<evidence type="ECO:0000313" key="2">
    <source>
        <dbReference type="EMBL" id="GIX94047.1"/>
    </source>
</evidence>
<dbReference type="AlphaFoldDB" id="A0AAV4PFY5"/>
<gene>
    <name evidence="2" type="ORF">CEXT_259201</name>
</gene>
<reference evidence="2 3" key="1">
    <citation type="submission" date="2021-06" db="EMBL/GenBank/DDBJ databases">
        <title>Caerostris extrusa draft genome.</title>
        <authorList>
            <person name="Kono N."/>
            <person name="Arakawa K."/>
        </authorList>
    </citation>
    <scope>NUCLEOTIDE SEQUENCE [LARGE SCALE GENOMIC DNA]</scope>
</reference>
<sequence length="140" mass="15985">MLPNPKRRCFISIQFIQNNLSEELREYTSTKQSEQEKNWQTTVKVASHKESPASSEIKSSAVSRDLQNNQCAFLCETSFCLSSTQQFVMRMGVKSSSNNLGTVFVCRAVKIYRLRVVNAARQETIHISQENCSSIRWDLA</sequence>